<proteinExistence type="predicted"/>
<feature type="compositionally biased region" description="Polar residues" evidence="1">
    <location>
        <begin position="74"/>
        <end position="88"/>
    </location>
</feature>
<reference evidence="2 3" key="1">
    <citation type="submission" date="2016-04" db="EMBL/GenBank/DDBJ databases">
        <authorList>
            <person name="Chen L."/>
            <person name="Zhuang W."/>
            <person name="Wang G."/>
        </authorList>
    </citation>
    <scope>NUCLEOTIDE SEQUENCE [LARGE SCALE GENOMIC DNA]</scope>
    <source>
        <strain evidence="3">GR20</strain>
    </source>
</reference>
<dbReference type="EMBL" id="LWBO01000084">
    <property type="protein sequence ID" value="OQP39135.1"/>
    <property type="molecule type" value="Genomic_DNA"/>
</dbReference>
<organism evidence="2 3">
    <name type="scientific">Niastella koreensis</name>
    <dbReference type="NCBI Taxonomy" id="354356"/>
    <lineage>
        <taxon>Bacteria</taxon>
        <taxon>Pseudomonadati</taxon>
        <taxon>Bacteroidota</taxon>
        <taxon>Chitinophagia</taxon>
        <taxon>Chitinophagales</taxon>
        <taxon>Chitinophagaceae</taxon>
        <taxon>Niastella</taxon>
    </lineage>
</organism>
<evidence type="ECO:0000313" key="3">
    <source>
        <dbReference type="Proteomes" id="UP000192277"/>
    </source>
</evidence>
<feature type="region of interest" description="Disordered" evidence="1">
    <location>
        <begin position="74"/>
        <end position="93"/>
    </location>
</feature>
<dbReference type="Proteomes" id="UP000192277">
    <property type="component" value="Unassembled WGS sequence"/>
</dbReference>
<name>A0ABX3NNM0_9BACT</name>
<gene>
    <name evidence="2" type="ORF">A4D02_17550</name>
</gene>
<comment type="caution">
    <text evidence="2">The sequence shown here is derived from an EMBL/GenBank/DDBJ whole genome shotgun (WGS) entry which is preliminary data.</text>
</comment>
<evidence type="ECO:0000313" key="2">
    <source>
        <dbReference type="EMBL" id="OQP39135.1"/>
    </source>
</evidence>
<sequence length="106" mass="12283">MTVSFNRKPFAFNRTAFRLNQKLFALNAPDISFNSKQLAFTRNDLILRHISGLHQMSGWLAQIEYLIHPDISNQSPIPPNNSRTSQQNKIRRFNKVPRGYLNGDLQ</sequence>
<accession>A0ABX3NNM0</accession>
<keyword evidence="3" id="KW-1185">Reference proteome</keyword>
<evidence type="ECO:0000256" key="1">
    <source>
        <dbReference type="SAM" id="MobiDB-lite"/>
    </source>
</evidence>
<protein>
    <submittedName>
        <fullName evidence="2">Uncharacterized protein</fullName>
    </submittedName>
</protein>